<dbReference type="CDD" id="cd00275">
    <property type="entry name" value="C2_PLC_like"/>
    <property type="match status" value="1"/>
</dbReference>
<dbReference type="PROSITE" id="PS50004">
    <property type="entry name" value="C2"/>
    <property type="match status" value="1"/>
</dbReference>
<comment type="caution">
    <text evidence="19">The sequence shown here is derived from an EMBL/GenBank/DDBJ whole genome shotgun (WGS) entry which is preliminary data.</text>
</comment>
<keyword evidence="8 10" id="KW-0443">Lipid metabolism</keyword>
<keyword evidence="3" id="KW-0677">Repeat</keyword>
<dbReference type="SMART" id="SM00149">
    <property type="entry name" value="PLCYc"/>
    <property type="match status" value="1"/>
</dbReference>
<gene>
    <name evidence="19" type="ORF">HCN44_000038</name>
</gene>
<dbReference type="PRINTS" id="PR00390">
    <property type="entry name" value="PHPHLIPASEC"/>
</dbReference>
<dbReference type="GO" id="GO:0046488">
    <property type="term" value="P:phosphatidylinositol metabolic process"/>
    <property type="evidence" value="ECO:0007669"/>
    <property type="project" value="TreeGrafter"/>
</dbReference>
<dbReference type="GO" id="GO:0032587">
    <property type="term" value="C:ruffle membrane"/>
    <property type="evidence" value="ECO:0007669"/>
    <property type="project" value="TreeGrafter"/>
</dbReference>
<dbReference type="Gene3D" id="2.30.29.30">
    <property type="entry name" value="Pleckstrin-homology domain (PH domain)/Phosphotyrosine-binding domain (PTB)"/>
    <property type="match status" value="1"/>
</dbReference>
<dbReference type="InterPro" id="IPR001849">
    <property type="entry name" value="PH_domain"/>
</dbReference>
<dbReference type="PROSITE" id="PS50002">
    <property type="entry name" value="SH3"/>
    <property type="match status" value="1"/>
</dbReference>
<accession>A0A834XPJ0</accession>
<feature type="compositionally biased region" description="Low complexity" evidence="14">
    <location>
        <begin position="517"/>
        <end position="534"/>
    </location>
</feature>
<dbReference type="InterPro" id="IPR011992">
    <property type="entry name" value="EF-hand-dom_pair"/>
</dbReference>
<feature type="domain" description="C2" evidence="17">
    <location>
        <begin position="1091"/>
        <end position="1217"/>
    </location>
</feature>
<sequence length="1241" mass="144961">MSGIIPEMEQIISQLERGTVVTKFFQRKRPEKKTLMIRRETRQICWAKSATSRPFDGSIEIREIKDIVVGKSSREFDKWPEDSKKIENLRCFIIYYGSEFRLKTLSASAFSEKECELWVKGLRYLVKDTINAPYPVQLERWLRKEFYYMENNREMVTLKDIKSFMPRASCKISTNKLREIFQEIDTRERTELGFDDFVLLYYKLMIDYNNFNGWEKLLLYSSDNNVIKLQDFQKFLINEQNDMTIANDTQKVSKFMRDYLQDPQRDVQDPYFTLNEFFSFLYSKQNDIWNDKYDAVTQDMTKPLSHYWIASSHNTYLMGDQISSESSCQAYVRALRSGCRCIELDCWDGPDGMPFIFHGHTLTTKIKFIDVIKTIKEHAFVTSEYPVIISIEDNCTLPQQRKMAIAMQEVFGDLLLTQPIDKNETTLPSPHALKCKIILKHKKLPDGVDETTFIARNNPVNQEMDLRNTVKNGILYLEDINDRDWYPHFFILTSQHLYYTDTFSQGQEIEIDDDNDTSSSTSTAAAATTSSSSSTTTMMINRKLDSLSNDELHFGEKWFHGKLARGREEADELLRKYSYLGDGTFLVRQCVTFVGDYCLSFWRKDKVNHCRIKLKQVMGQTKYYLIDSYCFDSLYSLITYYRNNSLKSQEFLIVLKEPVPQPCKHETKEWWHNNCTRIIAEDILKKIAIDGTFLVRPSEKELHTYAISFYADKKIKHCRVKLEGRLYTFGEIQFESLVELINYYEKHPLYKKIRLNNPISKNIDYLNFHNSNNNGNDNGIVGDNNNNNNNNGDDDDDDGVYGIPGYMDPSSFISKITVKAIYDYKARRDDELTLVKHAIITNVHRQDGGWWRGDYGGKKQHWFPANYVEEIECQDRDTFDNNNINKNDTMMLGNLQKGSLDITGAVVEIGLNDKPGLEWIIKIHNPNMCNIFEACTPSKDIAIDWMNTIKETAQYANVRENKNKEIERQWRIAKEMSNLIIYCRSIAFDNERINNKKFIFQEMSSFPETKAEKLMCQQEHEFFIKYHQIQLSRVYPKGQRIDSSNYNPIQFWNSGCQMVALNYQTGDRSMQLNHAKFRDNGNCGYILKPEFMFNDYFNIHDKKTLINVDGLNIHLTVIGARHLHKKCKAPASPYVEVEIYGAEYDTGVKLNTKTFRDNGFNPMWNKTCEFDILNPNFALIRFLVQDEDSFGDCNFLGQATYPIQCLRSGYRSVPLKNQYSEDLELATLLVYIKITKIPSAL</sequence>
<protein>
    <recommendedName>
        <fullName evidence="10">1-phosphatidylinositol 4,5-bisphosphate phosphodiesterase gamma</fullName>
        <ecNumber evidence="10">3.1.4.11</ecNumber>
    </recommendedName>
</protein>
<comment type="cofactor">
    <cofactor evidence="1">
        <name>Ca(2+)</name>
        <dbReference type="ChEBI" id="CHEBI:29108"/>
    </cofactor>
</comment>
<keyword evidence="7 11" id="KW-0727">SH2 domain</keyword>
<evidence type="ECO:0000259" key="18">
    <source>
        <dbReference type="PROSITE" id="PS50008"/>
    </source>
</evidence>
<dbReference type="SUPFAM" id="SSF50729">
    <property type="entry name" value="PH domain-like"/>
    <property type="match status" value="1"/>
</dbReference>
<keyword evidence="2 12" id="KW-0728">SH3 domain</keyword>
<evidence type="ECO:0000256" key="6">
    <source>
        <dbReference type="ARBA" id="ARBA00022963"/>
    </source>
</evidence>
<dbReference type="Gene3D" id="1.10.238.10">
    <property type="entry name" value="EF-hand"/>
    <property type="match status" value="1"/>
</dbReference>
<dbReference type="Gene3D" id="2.60.40.150">
    <property type="entry name" value="C2 domain"/>
    <property type="match status" value="1"/>
</dbReference>
<dbReference type="CDD" id="cd11825">
    <property type="entry name" value="SH3_PLCgamma"/>
    <property type="match status" value="1"/>
</dbReference>
<dbReference type="SMART" id="SM00326">
    <property type="entry name" value="SH3"/>
    <property type="match status" value="1"/>
</dbReference>
<dbReference type="GO" id="GO:0004435">
    <property type="term" value="F:phosphatidylinositol-4,5-bisphosphate phospholipase C activity"/>
    <property type="evidence" value="ECO:0007669"/>
    <property type="project" value="UniProtKB-UniRule"/>
</dbReference>
<dbReference type="GO" id="GO:0009653">
    <property type="term" value="P:anatomical structure morphogenesis"/>
    <property type="evidence" value="ECO:0007669"/>
    <property type="project" value="UniProtKB-ARBA"/>
</dbReference>
<dbReference type="InterPro" id="IPR016279">
    <property type="entry name" value="PLC-gamma"/>
</dbReference>
<dbReference type="EMBL" id="JACMRX010000004">
    <property type="protein sequence ID" value="KAF7990233.1"/>
    <property type="molecule type" value="Genomic_DNA"/>
</dbReference>
<comment type="function">
    <text evidence="10">Mediates the production of the second messenger molecules diacylglycerol (DAG) and inositol 1,4,5-trisphosphate (IP3). Plays an important role in the regulation of intracellular signaling cascades.</text>
</comment>
<reference evidence="19 20" key="1">
    <citation type="submission" date="2020-08" db="EMBL/GenBank/DDBJ databases">
        <title>Aphidius gifuensis genome sequencing and assembly.</title>
        <authorList>
            <person name="Du Z."/>
        </authorList>
    </citation>
    <scope>NUCLEOTIDE SEQUENCE [LARGE SCALE GENOMIC DNA]</scope>
    <source>
        <strain evidence="19">YNYX2018</strain>
        <tissue evidence="19">Adults</tissue>
    </source>
</reference>
<evidence type="ECO:0000259" key="17">
    <source>
        <dbReference type="PROSITE" id="PS50004"/>
    </source>
</evidence>
<dbReference type="InterPro" id="IPR035024">
    <property type="entry name" value="PLC-gamma_N-SH2"/>
</dbReference>
<dbReference type="GO" id="GO:0048015">
    <property type="term" value="P:phosphatidylinositol-mediated signaling"/>
    <property type="evidence" value="ECO:0007669"/>
    <property type="project" value="TreeGrafter"/>
</dbReference>
<dbReference type="SUPFAM" id="SSF47473">
    <property type="entry name" value="EF-hand"/>
    <property type="match status" value="1"/>
</dbReference>
<dbReference type="InterPro" id="IPR036860">
    <property type="entry name" value="SH2_dom_sf"/>
</dbReference>
<keyword evidence="9 10" id="KW-0807">Transducer</keyword>
<evidence type="ECO:0000256" key="12">
    <source>
        <dbReference type="PROSITE-ProRule" id="PRU00192"/>
    </source>
</evidence>
<dbReference type="Pfam" id="PF16457">
    <property type="entry name" value="PH_12"/>
    <property type="match status" value="1"/>
</dbReference>
<organism evidence="19 20">
    <name type="scientific">Aphidius gifuensis</name>
    <name type="common">Parasitoid wasp</name>
    <dbReference type="NCBI Taxonomy" id="684658"/>
    <lineage>
        <taxon>Eukaryota</taxon>
        <taxon>Metazoa</taxon>
        <taxon>Ecdysozoa</taxon>
        <taxon>Arthropoda</taxon>
        <taxon>Hexapoda</taxon>
        <taxon>Insecta</taxon>
        <taxon>Pterygota</taxon>
        <taxon>Neoptera</taxon>
        <taxon>Endopterygota</taxon>
        <taxon>Hymenoptera</taxon>
        <taxon>Apocrita</taxon>
        <taxon>Ichneumonoidea</taxon>
        <taxon>Braconidae</taxon>
        <taxon>Aphidiinae</taxon>
        <taxon>Aphidius</taxon>
    </lineage>
</organism>
<dbReference type="Pfam" id="PF00017">
    <property type="entry name" value="SH2"/>
    <property type="match status" value="2"/>
</dbReference>
<evidence type="ECO:0000259" key="15">
    <source>
        <dbReference type="PROSITE" id="PS50001"/>
    </source>
</evidence>
<keyword evidence="6 10" id="KW-0442">Lipid degradation</keyword>
<dbReference type="PIRSF" id="PIRSF000952">
    <property type="entry name" value="PLC-gamma"/>
    <property type="match status" value="1"/>
</dbReference>
<proteinExistence type="predicted"/>
<evidence type="ECO:0000256" key="4">
    <source>
        <dbReference type="ARBA" id="ARBA00022801"/>
    </source>
</evidence>
<evidence type="ECO:0000313" key="20">
    <source>
        <dbReference type="Proteomes" id="UP000639338"/>
    </source>
</evidence>
<dbReference type="InterPro" id="IPR001192">
    <property type="entry name" value="PI-PLC_fam"/>
</dbReference>
<dbReference type="Proteomes" id="UP000639338">
    <property type="component" value="Unassembled WGS sequence"/>
</dbReference>
<keyword evidence="4 10" id="KW-0378">Hydrolase</keyword>
<dbReference type="InterPro" id="IPR057061">
    <property type="entry name" value="PLCG_EF-hand_2"/>
</dbReference>
<dbReference type="InterPro" id="IPR001452">
    <property type="entry name" value="SH3_domain"/>
</dbReference>
<feature type="region of interest" description="Disordered" evidence="14">
    <location>
        <begin position="511"/>
        <end position="534"/>
    </location>
</feature>
<dbReference type="OrthoDB" id="269822at2759"/>
<dbReference type="InterPro" id="IPR035892">
    <property type="entry name" value="C2_domain_sf"/>
</dbReference>
<dbReference type="Pfam" id="PF00388">
    <property type="entry name" value="PI-PLC-X"/>
    <property type="match status" value="1"/>
</dbReference>
<dbReference type="FunFam" id="2.30.30.40:FF:000051">
    <property type="entry name" value="1-phosphatidylinositol 4,5-bisphosphate phosphodiesterase gamma"/>
    <property type="match status" value="1"/>
</dbReference>
<evidence type="ECO:0000256" key="3">
    <source>
        <dbReference type="ARBA" id="ARBA00022737"/>
    </source>
</evidence>
<dbReference type="EC" id="3.1.4.11" evidence="10"/>
<dbReference type="SMART" id="SM00252">
    <property type="entry name" value="SH2"/>
    <property type="match status" value="2"/>
</dbReference>
<dbReference type="Pfam" id="PF00387">
    <property type="entry name" value="PI-PLC-Y"/>
    <property type="match status" value="1"/>
</dbReference>
<dbReference type="Pfam" id="PF23329">
    <property type="entry name" value="EF_HAND_1_PLCG"/>
    <property type="match status" value="1"/>
</dbReference>
<feature type="region of interest" description="Disordered" evidence="14">
    <location>
        <begin position="776"/>
        <end position="798"/>
    </location>
</feature>
<feature type="domain" description="SH3" evidence="16">
    <location>
        <begin position="813"/>
        <end position="873"/>
    </location>
</feature>
<comment type="catalytic activity">
    <reaction evidence="10 13">
        <text>a 1,2-diacyl-sn-glycero-3-phospho-(1D-myo-inositol-4,5-bisphosphate) + H2O = 1D-myo-inositol 1,4,5-trisphosphate + a 1,2-diacyl-sn-glycerol + H(+)</text>
        <dbReference type="Rhea" id="RHEA:33179"/>
        <dbReference type="ChEBI" id="CHEBI:15377"/>
        <dbReference type="ChEBI" id="CHEBI:15378"/>
        <dbReference type="ChEBI" id="CHEBI:17815"/>
        <dbReference type="ChEBI" id="CHEBI:58456"/>
        <dbReference type="ChEBI" id="CHEBI:203600"/>
        <dbReference type="EC" id="3.1.4.11"/>
    </reaction>
</comment>
<keyword evidence="20" id="KW-1185">Reference proteome</keyword>
<evidence type="ECO:0000256" key="13">
    <source>
        <dbReference type="RuleBase" id="RU361133"/>
    </source>
</evidence>
<dbReference type="CDD" id="cd10341">
    <property type="entry name" value="SH2_N-SH2_PLC_gamma_like"/>
    <property type="match status" value="1"/>
</dbReference>
<dbReference type="Pfam" id="PF23583">
    <property type="entry name" value="EF_HAND_2_PLCG"/>
    <property type="match status" value="1"/>
</dbReference>
<dbReference type="CDD" id="cd08592">
    <property type="entry name" value="PI-PLCc_gamma"/>
    <property type="match status" value="1"/>
</dbReference>
<evidence type="ECO:0000256" key="10">
    <source>
        <dbReference type="PIRNR" id="PIRNR000952"/>
    </source>
</evidence>
<dbReference type="FunFam" id="3.30.505.10:FF:000011">
    <property type="entry name" value="1-phosphatidylinositol 4,5-bisphosphate phosphodiesterase gamma"/>
    <property type="match status" value="1"/>
</dbReference>
<dbReference type="GO" id="GO:0010634">
    <property type="term" value="P:positive regulation of epithelial cell migration"/>
    <property type="evidence" value="ECO:0007669"/>
    <property type="project" value="TreeGrafter"/>
</dbReference>
<evidence type="ECO:0000256" key="9">
    <source>
        <dbReference type="ARBA" id="ARBA00023224"/>
    </source>
</evidence>
<dbReference type="InterPro" id="IPR000909">
    <property type="entry name" value="PLipase_C_PInositol-sp_X_dom"/>
</dbReference>
<dbReference type="InterPro" id="IPR036028">
    <property type="entry name" value="SH3-like_dom_sf"/>
</dbReference>
<evidence type="ECO:0000256" key="7">
    <source>
        <dbReference type="ARBA" id="ARBA00022999"/>
    </source>
</evidence>
<dbReference type="Gene3D" id="2.30.30.40">
    <property type="entry name" value="SH3 Domains"/>
    <property type="match status" value="1"/>
</dbReference>
<evidence type="ECO:0000256" key="11">
    <source>
        <dbReference type="PROSITE-ProRule" id="PRU00191"/>
    </source>
</evidence>
<dbReference type="GO" id="GO:0048468">
    <property type="term" value="P:cell development"/>
    <property type="evidence" value="ECO:0007669"/>
    <property type="project" value="UniProtKB-ARBA"/>
</dbReference>
<dbReference type="SUPFAM" id="SSF55550">
    <property type="entry name" value="SH2 domain"/>
    <property type="match status" value="2"/>
</dbReference>
<dbReference type="SMART" id="SM00233">
    <property type="entry name" value="PH"/>
    <property type="match status" value="2"/>
</dbReference>
<dbReference type="InterPro" id="IPR001711">
    <property type="entry name" value="PLipase_C_Pinositol-sp_Y"/>
</dbReference>
<evidence type="ECO:0000256" key="14">
    <source>
        <dbReference type="SAM" id="MobiDB-lite"/>
    </source>
</evidence>
<dbReference type="SMART" id="SM00239">
    <property type="entry name" value="C2"/>
    <property type="match status" value="1"/>
</dbReference>
<dbReference type="PROSITE" id="PS50007">
    <property type="entry name" value="PIPLC_X_DOMAIN"/>
    <property type="match status" value="1"/>
</dbReference>
<name>A0A834XPJ0_APHGI</name>
<feature type="domain" description="PI-PLC Y-box" evidence="18">
    <location>
        <begin position="976"/>
        <end position="1092"/>
    </location>
</feature>
<dbReference type="GO" id="GO:0051209">
    <property type="term" value="P:release of sequestered calcium ion into cytosol"/>
    <property type="evidence" value="ECO:0007669"/>
    <property type="project" value="TreeGrafter"/>
</dbReference>
<feature type="domain" description="SH2" evidence="15">
    <location>
        <begin position="670"/>
        <end position="759"/>
    </location>
</feature>
<dbReference type="SUPFAM" id="SSF49562">
    <property type="entry name" value="C2 domain (Calcium/lipid-binding domain, CaLB)"/>
    <property type="match status" value="1"/>
</dbReference>
<dbReference type="PROSITE" id="PS50001">
    <property type="entry name" value="SH2"/>
    <property type="match status" value="2"/>
</dbReference>
<dbReference type="CDD" id="cd13362">
    <property type="entry name" value="PH_PLC_gamma"/>
    <property type="match status" value="1"/>
</dbReference>
<dbReference type="InterPro" id="IPR056586">
    <property type="entry name" value="EF-hand_PLCG1"/>
</dbReference>
<evidence type="ECO:0000259" key="16">
    <source>
        <dbReference type="PROSITE" id="PS50002"/>
    </source>
</evidence>
<dbReference type="PROSITE" id="PS50008">
    <property type="entry name" value="PIPLC_Y_DOMAIN"/>
    <property type="match status" value="1"/>
</dbReference>
<dbReference type="Gene3D" id="3.20.20.190">
    <property type="entry name" value="Phosphatidylinositol (PI) phosphodiesterase"/>
    <property type="match status" value="2"/>
</dbReference>
<dbReference type="InterPro" id="IPR011993">
    <property type="entry name" value="PH-like_dom_sf"/>
</dbReference>
<dbReference type="Gene3D" id="3.30.505.10">
    <property type="entry name" value="SH2 domain"/>
    <property type="match status" value="2"/>
</dbReference>
<dbReference type="SUPFAM" id="SSF50044">
    <property type="entry name" value="SH3-domain"/>
    <property type="match status" value="1"/>
</dbReference>
<dbReference type="CDD" id="cd16201">
    <property type="entry name" value="EFh_PI-PLCgamma"/>
    <property type="match status" value="1"/>
</dbReference>
<dbReference type="PANTHER" id="PTHR10336:SF159">
    <property type="entry name" value="1-PHOSPHATIDYLINOSITOL 4,5-BISPHOSPHATE PHOSPHODIESTERASE GAMMA"/>
    <property type="match status" value="1"/>
</dbReference>
<dbReference type="SMART" id="SM00148">
    <property type="entry name" value="PLCXc"/>
    <property type="match status" value="1"/>
</dbReference>
<dbReference type="GO" id="GO:0009395">
    <property type="term" value="P:phospholipid catabolic process"/>
    <property type="evidence" value="ECO:0007669"/>
    <property type="project" value="UniProtKB-UniRule"/>
</dbReference>
<dbReference type="PRINTS" id="PR00401">
    <property type="entry name" value="SH2DOMAIN"/>
</dbReference>
<dbReference type="AlphaFoldDB" id="A0A834XPJ0"/>
<keyword evidence="5" id="KW-0106">Calcium</keyword>
<evidence type="ECO:0000256" key="2">
    <source>
        <dbReference type="ARBA" id="ARBA00022443"/>
    </source>
</evidence>
<dbReference type="Pfam" id="PF00018">
    <property type="entry name" value="SH3_1"/>
    <property type="match status" value="1"/>
</dbReference>
<dbReference type="PANTHER" id="PTHR10336">
    <property type="entry name" value="PHOSPHOINOSITIDE-SPECIFIC PHOSPHOLIPASE C FAMILY PROTEIN"/>
    <property type="match status" value="1"/>
</dbReference>
<feature type="compositionally biased region" description="Low complexity" evidence="14">
    <location>
        <begin position="776"/>
        <end position="791"/>
    </location>
</feature>
<evidence type="ECO:0000256" key="5">
    <source>
        <dbReference type="ARBA" id="ARBA00022837"/>
    </source>
</evidence>
<evidence type="ECO:0000256" key="8">
    <source>
        <dbReference type="ARBA" id="ARBA00023098"/>
    </source>
</evidence>
<dbReference type="Pfam" id="PF00168">
    <property type="entry name" value="C2"/>
    <property type="match status" value="1"/>
</dbReference>
<dbReference type="InterPro" id="IPR017946">
    <property type="entry name" value="PLC-like_Pdiesterase_TIM-brl"/>
</dbReference>
<feature type="domain" description="SH2" evidence="15">
    <location>
        <begin position="558"/>
        <end position="659"/>
    </location>
</feature>
<evidence type="ECO:0000313" key="19">
    <source>
        <dbReference type="EMBL" id="KAF7990233.1"/>
    </source>
</evidence>
<dbReference type="SUPFAM" id="SSF51695">
    <property type="entry name" value="PLC-like phosphodiesterases"/>
    <property type="match status" value="1"/>
</dbReference>
<dbReference type="InterPro" id="IPR000008">
    <property type="entry name" value="C2_dom"/>
</dbReference>
<evidence type="ECO:0000256" key="1">
    <source>
        <dbReference type="ARBA" id="ARBA00001913"/>
    </source>
</evidence>
<dbReference type="InterPro" id="IPR000980">
    <property type="entry name" value="SH2"/>
</dbReference>